<dbReference type="PROSITE" id="PS50931">
    <property type="entry name" value="HTH_LYSR"/>
    <property type="match status" value="1"/>
</dbReference>
<dbReference type="SUPFAM" id="SSF53850">
    <property type="entry name" value="Periplasmic binding protein-like II"/>
    <property type="match status" value="1"/>
</dbReference>
<dbReference type="PATRIC" id="fig|1231190.3.peg.107"/>
<organism evidence="6 7">
    <name type="scientific">Nitratireductor indicus C115</name>
    <dbReference type="NCBI Taxonomy" id="1231190"/>
    <lineage>
        <taxon>Bacteria</taxon>
        <taxon>Pseudomonadati</taxon>
        <taxon>Pseudomonadota</taxon>
        <taxon>Alphaproteobacteria</taxon>
        <taxon>Hyphomicrobiales</taxon>
        <taxon>Phyllobacteriaceae</taxon>
        <taxon>Nitratireductor</taxon>
    </lineage>
</organism>
<evidence type="ECO:0000313" key="7">
    <source>
        <dbReference type="Proteomes" id="UP000007374"/>
    </source>
</evidence>
<dbReference type="Gene3D" id="3.40.190.10">
    <property type="entry name" value="Periplasmic binding protein-like II"/>
    <property type="match status" value="2"/>
</dbReference>
<dbReference type="Gene3D" id="1.10.10.10">
    <property type="entry name" value="Winged helix-like DNA-binding domain superfamily/Winged helix DNA-binding domain"/>
    <property type="match status" value="1"/>
</dbReference>
<dbReference type="InterPro" id="IPR058163">
    <property type="entry name" value="LysR-type_TF_proteobact-type"/>
</dbReference>
<keyword evidence="7" id="KW-1185">Reference proteome</keyword>
<dbReference type="InterPro" id="IPR000847">
    <property type="entry name" value="LysR_HTH_N"/>
</dbReference>
<evidence type="ECO:0000256" key="3">
    <source>
        <dbReference type="ARBA" id="ARBA00023125"/>
    </source>
</evidence>
<dbReference type="SUPFAM" id="SSF46785">
    <property type="entry name" value="Winged helix' DNA-binding domain"/>
    <property type="match status" value="1"/>
</dbReference>
<dbReference type="Proteomes" id="UP000007374">
    <property type="component" value="Unassembled WGS sequence"/>
</dbReference>
<sequence>MTFSRSRMPDLNALQAFEAAARYESFTLAAAELDLSQSAISRQIKVLEERLGITLFERVRQRVVLSESGKRLLTDVRDILSRTEHMTLRAMGTRGLTGALTIATLPTFARRWLIPRLPDFLARQPGIQVSLSSRSTPFDLTSESFDLAIHYGRPSWPHASCTFLCSEIVVPVAAPGFLKGARRFEAAEVAQLPLLHLDTRPKLWEDWFTRSDVATEHSYRGHRFDQFSMVIAAALAGLGVALLPSYLIEEEVAAGRLVIVADLPMETEFSYYVVVPEDKSSNDLSLAFQSWIMRQVRPAPLLPGDLIESLAAKVR</sequence>
<evidence type="ECO:0000256" key="1">
    <source>
        <dbReference type="ARBA" id="ARBA00009437"/>
    </source>
</evidence>
<accession>K2PAM0</accession>
<evidence type="ECO:0000256" key="2">
    <source>
        <dbReference type="ARBA" id="ARBA00023015"/>
    </source>
</evidence>
<keyword evidence="2" id="KW-0805">Transcription regulation</keyword>
<dbReference type="InterPro" id="IPR036390">
    <property type="entry name" value="WH_DNA-bd_sf"/>
</dbReference>
<dbReference type="Pfam" id="PF03466">
    <property type="entry name" value="LysR_substrate"/>
    <property type="match status" value="1"/>
</dbReference>
<name>K2PAM0_9HYPH</name>
<evidence type="ECO:0000259" key="5">
    <source>
        <dbReference type="PROSITE" id="PS50931"/>
    </source>
</evidence>
<dbReference type="OrthoDB" id="9793571at2"/>
<evidence type="ECO:0000256" key="4">
    <source>
        <dbReference type="ARBA" id="ARBA00023163"/>
    </source>
</evidence>
<dbReference type="RefSeq" id="WP_009449254.1">
    <property type="nucleotide sequence ID" value="NZ_AMSI01000001.1"/>
</dbReference>
<comment type="similarity">
    <text evidence="1">Belongs to the LysR transcriptional regulatory family.</text>
</comment>
<keyword evidence="4" id="KW-0804">Transcription</keyword>
<dbReference type="EMBL" id="AMSI01000001">
    <property type="protein sequence ID" value="EKF44176.1"/>
    <property type="molecule type" value="Genomic_DNA"/>
</dbReference>
<comment type="caution">
    <text evidence="6">The sequence shown here is derived from an EMBL/GenBank/DDBJ whole genome shotgun (WGS) entry which is preliminary data.</text>
</comment>
<feature type="domain" description="HTH lysR-type" evidence="5">
    <location>
        <begin position="9"/>
        <end position="66"/>
    </location>
</feature>
<dbReference type="PRINTS" id="PR00039">
    <property type="entry name" value="HTHLYSR"/>
</dbReference>
<gene>
    <name evidence="6" type="ORF">NA8A_00500</name>
</gene>
<proteinExistence type="inferred from homology"/>
<dbReference type="AlphaFoldDB" id="K2PAM0"/>
<dbReference type="PANTHER" id="PTHR30537">
    <property type="entry name" value="HTH-TYPE TRANSCRIPTIONAL REGULATOR"/>
    <property type="match status" value="1"/>
</dbReference>
<dbReference type="Pfam" id="PF00126">
    <property type="entry name" value="HTH_1"/>
    <property type="match status" value="1"/>
</dbReference>
<dbReference type="STRING" id="721133.SAMN05216176_10299"/>
<dbReference type="FunFam" id="3.40.190.10:FF:000017">
    <property type="entry name" value="Glycine cleavage system transcriptional activator"/>
    <property type="match status" value="1"/>
</dbReference>
<dbReference type="InterPro" id="IPR036388">
    <property type="entry name" value="WH-like_DNA-bd_sf"/>
</dbReference>
<keyword evidence="3" id="KW-0238">DNA-binding</keyword>
<evidence type="ECO:0000313" key="6">
    <source>
        <dbReference type="EMBL" id="EKF44176.1"/>
    </source>
</evidence>
<dbReference type="PANTHER" id="PTHR30537:SF26">
    <property type="entry name" value="GLYCINE CLEAVAGE SYSTEM TRANSCRIPTIONAL ACTIVATOR"/>
    <property type="match status" value="1"/>
</dbReference>
<dbReference type="InterPro" id="IPR005119">
    <property type="entry name" value="LysR_subst-bd"/>
</dbReference>
<dbReference type="GO" id="GO:0043565">
    <property type="term" value="F:sequence-specific DNA binding"/>
    <property type="evidence" value="ECO:0007669"/>
    <property type="project" value="TreeGrafter"/>
</dbReference>
<dbReference type="eggNOG" id="COG0583">
    <property type="taxonomic scope" value="Bacteria"/>
</dbReference>
<reference evidence="6 7" key="1">
    <citation type="journal article" date="2012" name="J. Bacteriol.">
        <title>Genome Sequence of Nitratireductor indicus Type Strain C115.</title>
        <authorList>
            <person name="Lai Q."/>
            <person name="Li G."/>
            <person name="Yu Z."/>
            <person name="Shao Z."/>
        </authorList>
    </citation>
    <scope>NUCLEOTIDE SEQUENCE [LARGE SCALE GENOMIC DNA]</scope>
    <source>
        <strain evidence="6 7">C115</strain>
    </source>
</reference>
<dbReference type="FunFam" id="1.10.10.10:FF:000001">
    <property type="entry name" value="LysR family transcriptional regulator"/>
    <property type="match status" value="1"/>
</dbReference>
<protein>
    <submittedName>
        <fullName evidence="6">LysR family transcriptional regulator</fullName>
    </submittedName>
</protein>
<dbReference type="GO" id="GO:0006351">
    <property type="term" value="P:DNA-templated transcription"/>
    <property type="evidence" value="ECO:0007669"/>
    <property type="project" value="TreeGrafter"/>
</dbReference>
<dbReference type="GO" id="GO:0003700">
    <property type="term" value="F:DNA-binding transcription factor activity"/>
    <property type="evidence" value="ECO:0007669"/>
    <property type="project" value="InterPro"/>
</dbReference>